<evidence type="ECO:0000313" key="2">
    <source>
        <dbReference type="EMBL" id="EJK68327.1"/>
    </source>
</evidence>
<reference evidence="2 3" key="1">
    <citation type="journal article" date="2012" name="Genome Biol.">
        <title>Genome and low-iron response of an oceanic diatom adapted to chronic iron limitation.</title>
        <authorList>
            <person name="Lommer M."/>
            <person name="Specht M."/>
            <person name="Roy A.S."/>
            <person name="Kraemer L."/>
            <person name="Andreson R."/>
            <person name="Gutowska M.A."/>
            <person name="Wolf J."/>
            <person name="Bergner S.V."/>
            <person name="Schilhabel M.B."/>
            <person name="Klostermeier U.C."/>
            <person name="Beiko R.G."/>
            <person name="Rosenstiel P."/>
            <person name="Hippler M."/>
            <person name="Laroche J."/>
        </authorList>
    </citation>
    <scope>NUCLEOTIDE SEQUENCE [LARGE SCALE GENOMIC DNA]</scope>
    <source>
        <strain evidence="2 3">CCMP1005</strain>
    </source>
</reference>
<feature type="transmembrane region" description="Helical" evidence="1">
    <location>
        <begin position="44"/>
        <end position="66"/>
    </location>
</feature>
<keyword evidence="1" id="KW-0812">Transmembrane</keyword>
<name>K0TCV8_THAOC</name>
<accession>K0TCV8</accession>
<dbReference type="AlphaFoldDB" id="K0TCV8"/>
<evidence type="ECO:0000256" key="1">
    <source>
        <dbReference type="SAM" id="Phobius"/>
    </source>
</evidence>
<evidence type="ECO:0000313" key="3">
    <source>
        <dbReference type="Proteomes" id="UP000266841"/>
    </source>
</evidence>
<dbReference type="EMBL" id="AGNL01011540">
    <property type="protein sequence ID" value="EJK68327.1"/>
    <property type="molecule type" value="Genomic_DNA"/>
</dbReference>
<dbReference type="OrthoDB" id="66180at2759"/>
<dbReference type="Proteomes" id="UP000266841">
    <property type="component" value="Unassembled WGS sequence"/>
</dbReference>
<gene>
    <name evidence="2" type="ORF">THAOC_10500</name>
</gene>
<sequence length="188" mass="19926">MTPSTKYGKWHSTVGKVGMVSGFASFGLGFYCTWLSGADVDPGFQVGITIGGIAQVASQVIGWRAIKRYKLRCKQIDALRKGETADRDEDLDEARAKLVSEKETALADHVKSMISLYAVACGSPAMIRLVGIALPSAGVVGLVGAVVGLSMLVEPFANTYLQTAGHAAHADSAEDKDGKGIPLNEYYE</sequence>
<keyword evidence="1" id="KW-1133">Transmembrane helix</keyword>
<keyword evidence="1" id="KW-0472">Membrane</keyword>
<comment type="caution">
    <text evidence="2">The sequence shown here is derived from an EMBL/GenBank/DDBJ whole genome shotgun (WGS) entry which is preliminary data.</text>
</comment>
<feature type="transmembrane region" description="Helical" evidence="1">
    <location>
        <begin position="20"/>
        <end position="38"/>
    </location>
</feature>
<proteinExistence type="predicted"/>
<organism evidence="2 3">
    <name type="scientific">Thalassiosira oceanica</name>
    <name type="common">Marine diatom</name>
    <dbReference type="NCBI Taxonomy" id="159749"/>
    <lineage>
        <taxon>Eukaryota</taxon>
        <taxon>Sar</taxon>
        <taxon>Stramenopiles</taxon>
        <taxon>Ochrophyta</taxon>
        <taxon>Bacillariophyta</taxon>
        <taxon>Coscinodiscophyceae</taxon>
        <taxon>Thalassiosirophycidae</taxon>
        <taxon>Thalassiosirales</taxon>
        <taxon>Thalassiosiraceae</taxon>
        <taxon>Thalassiosira</taxon>
    </lineage>
</organism>
<feature type="transmembrane region" description="Helical" evidence="1">
    <location>
        <begin position="132"/>
        <end position="153"/>
    </location>
</feature>
<keyword evidence="3" id="KW-1185">Reference proteome</keyword>
<protein>
    <submittedName>
        <fullName evidence="2">Uncharacterized protein</fullName>
    </submittedName>
</protein>